<dbReference type="InterPro" id="IPR008538">
    <property type="entry name" value="Uma2"/>
</dbReference>
<evidence type="ECO:0000313" key="2">
    <source>
        <dbReference type="EMBL" id="MCP2730434.1"/>
    </source>
</evidence>
<dbReference type="InterPro" id="IPR012296">
    <property type="entry name" value="Nuclease_put_TT1808"/>
</dbReference>
<feature type="domain" description="Putative restriction endonuclease" evidence="1">
    <location>
        <begin position="13"/>
        <end position="200"/>
    </location>
</feature>
<dbReference type="AlphaFoldDB" id="A0AAE3GU79"/>
<comment type="caution">
    <text evidence="2">The sequence shown here is derived from an EMBL/GenBank/DDBJ whole genome shotgun (WGS) entry which is preliminary data.</text>
</comment>
<evidence type="ECO:0000313" key="3">
    <source>
        <dbReference type="Proteomes" id="UP001204953"/>
    </source>
</evidence>
<keyword evidence="2" id="KW-0378">Hydrolase</keyword>
<keyword evidence="2" id="KW-0255">Endonuclease</keyword>
<keyword evidence="3" id="KW-1185">Reference proteome</keyword>
<gene>
    <name evidence="2" type="ORF">NJ959_18560</name>
</gene>
<proteinExistence type="predicted"/>
<dbReference type="Proteomes" id="UP001204953">
    <property type="component" value="Unassembled WGS sequence"/>
</dbReference>
<reference evidence="2" key="1">
    <citation type="submission" date="2022-06" db="EMBL/GenBank/DDBJ databases">
        <title>New cyanobacteria of genus Symplocastrum in benthos of Lake Baikal.</title>
        <authorList>
            <person name="Sorokovikova E."/>
            <person name="Tikhonova I."/>
            <person name="Krasnopeev A."/>
            <person name="Evseev P."/>
            <person name="Gladkikh A."/>
            <person name="Belykh O."/>
        </authorList>
    </citation>
    <scope>NUCLEOTIDE SEQUENCE</scope>
    <source>
        <strain evidence="2">BBK-W-15</strain>
    </source>
</reference>
<protein>
    <submittedName>
        <fullName evidence="2">Uma2 family endonuclease</fullName>
    </submittedName>
</protein>
<accession>A0AAE3GU79</accession>
<keyword evidence="2" id="KW-0540">Nuclease</keyword>
<dbReference type="RefSeq" id="WP_254013192.1">
    <property type="nucleotide sequence ID" value="NZ_JAMZMM010000200.1"/>
</dbReference>
<dbReference type="SUPFAM" id="SSF52980">
    <property type="entry name" value="Restriction endonuclease-like"/>
    <property type="match status" value="1"/>
</dbReference>
<dbReference type="Pfam" id="PF05685">
    <property type="entry name" value="Uma2"/>
    <property type="match status" value="1"/>
</dbReference>
<sequence>MVQIQTHKKKFTFEEYLNYEDETDYRYELIDGELVPFAPESPENDFIARFLLFVIVSQGIVPLKLVNIHTCEVQVPVLQSKDAANRYPDVVVLREEHLTLMNKRLTITLDMPPPRLVAEVVSPGKVGRDCAERSAKGDRDYNRKRKQYAAIGIPEYWIIDPAEERVMVLRLESGEYVESVFAGSERIISAVFPELELTVEQIFQGQM</sequence>
<dbReference type="CDD" id="cd06260">
    <property type="entry name" value="DUF820-like"/>
    <property type="match status" value="1"/>
</dbReference>
<dbReference type="InterPro" id="IPR011335">
    <property type="entry name" value="Restrct_endonuc-II-like"/>
</dbReference>
<organism evidence="2 3">
    <name type="scientific">Limnofasciculus baicalensis BBK-W-15</name>
    <dbReference type="NCBI Taxonomy" id="2699891"/>
    <lineage>
        <taxon>Bacteria</taxon>
        <taxon>Bacillati</taxon>
        <taxon>Cyanobacteriota</taxon>
        <taxon>Cyanophyceae</taxon>
        <taxon>Coleofasciculales</taxon>
        <taxon>Coleofasciculaceae</taxon>
        <taxon>Limnofasciculus</taxon>
        <taxon>Limnofasciculus baicalensis</taxon>
    </lineage>
</organism>
<dbReference type="PANTHER" id="PTHR34107">
    <property type="entry name" value="SLL0198 PROTEIN-RELATED"/>
    <property type="match status" value="1"/>
</dbReference>
<dbReference type="PANTHER" id="PTHR34107:SF2">
    <property type="entry name" value="SLL0888 PROTEIN"/>
    <property type="match status" value="1"/>
</dbReference>
<dbReference type="EMBL" id="JAMZMM010000200">
    <property type="protein sequence ID" value="MCP2730434.1"/>
    <property type="molecule type" value="Genomic_DNA"/>
</dbReference>
<name>A0AAE3GU79_9CYAN</name>
<dbReference type="Gene3D" id="3.90.1570.10">
    <property type="entry name" value="tt1808, chain A"/>
    <property type="match status" value="1"/>
</dbReference>
<dbReference type="GO" id="GO:0004519">
    <property type="term" value="F:endonuclease activity"/>
    <property type="evidence" value="ECO:0007669"/>
    <property type="project" value="UniProtKB-KW"/>
</dbReference>
<evidence type="ECO:0000259" key="1">
    <source>
        <dbReference type="Pfam" id="PF05685"/>
    </source>
</evidence>